<accession>E1QYD2</accession>
<evidence type="ECO:0000313" key="1">
    <source>
        <dbReference type="EMBL" id="ADK67396.1"/>
    </source>
</evidence>
<dbReference type="eggNOG" id="COG0596">
    <property type="taxonomic scope" value="Bacteria"/>
</dbReference>
<sequence length="261" mass="28887">MKMHEYAPSSSSEAPTALLIHPMLSSAEGMRLIVADRMGNNLHYLIPDLSSHGEATSTEYRSAAMEANQIRDWLIGHGQTHLSLGFGASLGGIVLLELLKYPDLTFDRLFFEGTSMFVGARAKEAVVRRMFLSKHRRAAANPQLAIRKMGELYGPQAARPMAESLIAMSELSIRNIVHDCGNVEPPALSPDVQRRCTFAYGERDFDLSRARKVIPRLYPNATLRVWTGFGHCERIMGDPDAYAAMLRKGLPAQQTTQDQAG</sequence>
<dbReference type="InterPro" id="IPR029058">
    <property type="entry name" value="AB_hydrolase_fold"/>
</dbReference>
<dbReference type="SUPFAM" id="SSF53474">
    <property type="entry name" value="alpha/beta-Hydrolases"/>
    <property type="match status" value="1"/>
</dbReference>
<keyword evidence="2" id="KW-1185">Reference proteome</keyword>
<dbReference type="HOGENOM" id="CLU_076818_0_0_11"/>
<dbReference type="Gene3D" id="3.40.50.1820">
    <property type="entry name" value="alpha/beta hydrolase"/>
    <property type="match status" value="1"/>
</dbReference>
<dbReference type="OrthoDB" id="3193334at2"/>
<protein>
    <recommendedName>
        <fullName evidence="3">Alpha/beta hydrolase fold protein</fullName>
    </recommendedName>
</protein>
<dbReference type="AlphaFoldDB" id="E1QYD2"/>
<dbReference type="RefSeq" id="WP_013251148.1">
    <property type="nucleotide sequence ID" value="NC_014363.1"/>
</dbReference>
<reference evidence="1 2" key="1">
    <citation type="journal article" date="2010" name="Stand. Genomic Sci.">
        <title>Complete genome sequence of Olsenella uli type strain (VPI D76D-27C).</title>
        <authorList>
            <person name="Goker M."/>
            <person name="Held B."/>
            <person name="Lucas S."/>
            <person name="Nolan M."/>
            <person name="Yasawong M."/>
            <person name="Glavina Del Rio T."/>
            <person name="Tice H."/>
            <person name="Cheng J.F."/>
            <person name="Bruce D."/>
            <person name="Detter J.C."/>
            <person name="Tapia R."/>
            <person name="Han C."/>
            <person name="Goodwin L."/>
            <person name="Pitluck S."/>
            <person name="Liolios K."/>
            <person name="Ivanova N."/>
            <person name="Mavromatis K."/>
            <person name="Mikhailova N."/>
            <person name="Pati A."/>
            <person name="Chen A."/>
            <person name="Palaniappan K."/>
            <person name="Land M."/>
            <person name="Hauser L."/>
            <person name="Chang Y.J."/>
            <person name="Jeffries C.D."/>
            <person name="Rohde M."/>
            <person name="Sikorski J."/>
            <person name="Pukall R."/>
            <person name="Woyke T."/>
            <person name="Bristow J."/>
            <person name="Eisen J.A."/>
            <person name="Markowitz V."/>
            <person name="Hugenholtz P."/>
            <person name="Kyrpides N.C."/>
            <person name="Klenk H.P."/>
            <person name="Lapidus A."/>
        </authorList>
    </citation>
    <scope>NUCLEOTIDE SEQUENCE [LARGE SCALE GENOMIC DNA]</scope>
    <source>
        <strain evidence="2">ATCC 49627 / DSM 7084 / CIP 109912 / JCM 12494 / NCIMB 702895 / VPI D76D-27C</strain>
    </source>
</reference>
<name>E1QYD2_OLSUV</name>
<dbReference type="GeneID" id="78511739"/>
<gene>
    <name evidence="1" type="ordered locus">Olsu_0272</name>
</gene>
<dbReference type="Proteomes" id="UP000000333">
    <property type="component" value="Chromosome"/>
</dbReference>
<evidence type="ECO:0000313" key="2">
    <source>
        <dbReference type="Proteomes" id="UP000000333"/>
    </source>
</evidence>
<evidence type="ECO:0008006" key="3">
    <source>
        <dbReference type="Google" id="ProtNLM"/>
    </source>
</evidence>
<dbReference type="EMBL" id="CP002106">
    <property type="protein sequence ID" value="ADK67396.1"/>
    <property type="molecule type" value="Genomic_DNA"/>
</dbReference>
<dbReference type="STRING" id="633147.Olsu_0272"/>
<proteinExistence type="predicted"/>
<organism evidence="1 2">
    <name type="scientific">Olsenella uli (strain ATCC 49627 / DSM 7084 / CCUG 31166 / CIP 109912 / JCM 12494 / LMG 11480 / NCIMB 702895 / VPI D76D-27C)</name>
    <name type="common">Lactobacillus uli</name>
    <dbReference type="NCBI Taxonomy" id="633147"/>
    <lineage>
        <taxon>Bacteria</taxon>
        <taxon>Bacillati</taxon>
        <taxon>Actinomycetota</taxon>
        <taxon>Coriobacteriia</taxon>
        <taxon>Coriobacteriales</taxon>
        <taxon>Atopobiaceae</taxon>
        <taxon>Olsenella</taxon>
    </lineage>
</organism>
<dbReference type="KEGG" id="ols:Olsu_0272"/>